<evidence type="ECO:0000256" key="4">
    <source>
        <dbReference type="ARBA" id="ARBA00022989"/>
    </source>
</evidence>
<dbReference type="RefSeq" id="WP_113805260.1">
    <property type="nucleotide sequence ID" value="NZ_QOCW01000005.1"/>
</dbReference>
<keyword evidence="9" id="KW-1185">Reference proteome</keyword>
<keyword evidence="5 6" id="KW-0472">Membrane</keyword>
<organism evidence="8 9">
    <name type="scientific">Bacillus taeanensis</name>
    <dbReference type="NCBI Taxonomy" id="273032"/>
    <lineage>
        <taxon>Bacteria</taxon>
        <taxon>Bacillati</taxon>
        <taxon>Bacillota</taxon>
        <taxon>Bacilli</taxon>
        <taxon>Bacillales</taxon>
        <taxon>Bacillaceae</taxon>
        <taxon>Bacillus</taxon>
    </lineage>
</organism>
<feature type="transmembrane region" description="Helical" evidence="6">
    <location>
        <begin position="50"/>
        <end position="68"/>
    </location>
</feature>
<evidence type="ECO:0000256" key="5">
    <source>
        <dbReference type="ARBA" id="ARBA00023136"/>
    </source>
</evidence>
<feature type="domain" description="Type II secretion system protein GspF" evidence="7">
    <location>
        <begin position="159"/>
        <end position="280"/>
    </location>
</feature>
<evidence type="ECO:0000313" key="8">
    <source>
        <dbReference type="EMBL" id="RBW70353.1"/>
    </source>
</evidence>
<dbReference type="PANTHER" id="PTHR35007:SF2">
    <property type="entry name" value="PILUS ASSEMBLE PROTEIN"/>
    <property type="match status" value="1"/>
</dbReference>
<dbReference type="InterPro" id="IPR018076">
    <property type="entry name" value="T2SS_GspF_dom"/>
</dbReference>
<proteinExistence type="predicted"/>
<evidence type="ECO:0000256" key="6">
    <source>
        <dbReference type="SAM" id="Phobius"/>
    </source>
</evidence>
<evidence type="ECO:0000256" key="3">
    <source>
        <dbReference type="ARBA" id="ARBA00022692"/>
    </source>
</evidence>
<keyword evidence="4 6" id="KW-1133">Transmembrane helix</keyword>
<sequence>MLVLFLISLFITTFCITYYTCTKFYLSPKRQLMLRISKHVRTRNNNDYEAPLFIRLFVPLIQLIIYLLERSTPKKYKLHLQHKVIKTEGKFTFQRVLISKFLLLFLTLTALLLYSFLNHMPNLFFFLIVPVSYFLPDFAINQYIKNKRFDILAELPLLIDTLGVILAGGIAFDNAIQKICERKTSPLYSEFKYFIKEVRMGVSREEALKNLSKRIQDSLVRALIQGEKMGISILTTIQLQSYQLRLKRRQRIQEQAMKIPVKILIPLVLFIFPPIFLIILGPGAIQIIENLG</sequence>
<feature type="transmembrane region" description="Helical" evidence="6">
    <location>
        <begin position="123"/>
        <end position="140"/>
    </location>
</feature>
<keyword evidence="3 6" id="KW-0812">Transmembrane</keyword>
<comment type="subcellular location">
    <subcellularLocation>
        <location evidence="1">Cell membrane</location>
        <topology evidence="1">Multi-pass membrane protein</topology>
    </subcellularLocation>
</comment>
<dbReference type="OrthoDB" id="2574794at2"/>
<dbReference type="Proteomes" id="UP000253314">
    <property type="component" value="Unassembled WGS sequence"/>
</dbReference>
<dbReference type="EMBL" id="QOCW01000005">
    <property type="protein sequence ID" value="RBW70353.1"/>
    <property type="molecule type" value="Genomic_DNA"/>
</dbReference>
<dbReference type="GO" id="GO:0005886">
    <property type="term" value="C:plasma membrane"/>
    <property type="evidence" value="ECO:0007669"/>
    <property type="project" value="UniProtKB-SubCell"/>
</dbReference>
<protein>
    <recommendedName>
        <fullName evidence="7">Type II secretion system protein GspF domain-containing protein</fullName>
    </recommendedName>
</protein>
<evidence type="ECO:0000256" key="1">
    <source>
        <dbReference type="ARBA" id="ARBA00004651"/>
    </source>
</evidence>
<gene>
    <name evidence="8" type="ORF">DS031_07250</name>
</gene>
<name>A0A366Y1S1_9BACI</name>
<keyword evidence="2" id="KW-1003">Cell membrane</keyword>
<dbReference type="PANTHER" id="PTHR35007">
    <property type="entry name" value="INTEGRAL MEMBRANE PROTEIN-RELATED"/>
    <property type="match status" value="1"/>
</dbReference>
<accession>A0A366Y1S1</accession>
<feature type="transmembrane region" description="Helical" evidence="6">
    <location>
        <begin position="96"/>
        <end position="117"/>
    </location>
</feature>
<evidence type="ECO:0000256" key="2">
    <source>
        <dbReference type="ARBA" id="ARBA00022475"/>
    </source>
</evidence>
<reference evidence="8 9" key="1">
    <citation type="submission" date="2018-07" db="EMBL/GenBank/DDBJ databases">
        <title>Lottiidibacillus patelloidae gen. nov., sp. nov., isolated from the intestinal tract of a marine limpet and the reclassification of B. taeanensis BH030017T, B. algicola KMM 3737T and B. hwajinpoensis SW-72T as genus Lottiidibacillus.</title>
        <authorList>
            <person name="Liu R."/>
            <person name="Huang Z."/>
        </authorList>
    </citation>
    <scope>NUCLEOTIDE SEQUENCE [LARGE SCALE GENOMIC DNA]</scope>
    <source>
        <strain evidence="8 9">BH030017</strain>
    </source>
</reference>
<evidence type="ECO:0000313" key="9">
    <source>
        <dbReference type="Proteomes" id="UP000253314"/>
    </source>
</evidence>
<feature type="transmembrane region" description="Helical" evidence="6">
    <location>
        <begin position="263"/>
        <end position="288"/>
    </location>
</feature>
<evidence type="ECO:0000259" key="7">
    <source>
        <dbReference type="Pfam" id="PF00482"/>
    </source>
</evidence>
<dbReference type="Pfam" id="PF00482">
    <property type="entry name" value="T2SSF"/>
    <property type="match status" value="1"/>
</dbReference>
<comment type="caution">
    <text evidence="8">The sequence shown here is derived from an EMBL/GenBank/DDBJ whole genome shotgun (WGS) entry which is preliminary data.</text>
</comment>
<dbReference type="AlphaFoldDB" id="A0A366Y1S1"/>